<name>A0A1I3TUF5_9RHOB</name>
<evidence type="ECO:0000313" key="3">
    <source>
        <dbReference type="Proteomes" id="UP000199630"/>
    </source>
</evidence>
<dbReference type="OrthoDB" id="3248123at2"/>
<dbReference type="InterPro" id="IPR013022">
    <property type="entry name" value="Xyl_isomerase-like_TIM-brl"/>
</dbReference>
<dbReference type="RefSeq" id="WP_090061382.1">
    <property type="nucleotide sequence ID" value="NZ_FORH01000005.1"/>
</dbReference>
<keyword evidence="3" id="KW-1185">Reference proteome</keyword>
<dbReference type="PANTHER" id="PTHR12110">
    <property type="entry name" value="HYDROXYPYRUVATE ISOMERASE"/>
    <property type="match status" value="1"/>
</dbReference>
<protein>
    <submittedName>
        <fullName evidence="2">Protein FrlC</fullName>
    </submittedName>
</protein>
<evidence type="ECO:0000259" key="1">
    <source>
        <dbReference type="Pfam" id="PF01261"/>
    </source>
</evidence>
<evidence type="ECO:0000313" key="2">
    <source>
        <dbReference type="EMBL" id="SFJ74262.1"/>
    </source>
</evidence>
<dbReference type="InterPro" id="IPR050312">
    <property type="entry name" value="IolE/XylAMocC-like"/>
</dbReference>
<dbReference type="STRING" id="588602.SAMN04487991_2877"/>
<proteinExistence type="predicted"/>
<organism evidence="2 3">
    <name type="scientific">Celeribacter neptunius</name>
    <dbReference type="NCBI Taxonomy" id="588602"/>
    <lineage>
        <taxon>Bacteria</taxon>
        <taxon>Pseudomonadati</taxon>
        <taxon>Pseudomonadota</taxon>
        <taxon>Alphaproteobacteria</taxon>
        <taxon>Rhodobacterales</taxon>
        <taxon>Roseobacteraceae</taxon>
        <taxon>Celeribacter</taxon>
    </lineage>
</organism>
<sequence>MKHRLSDVPFSRILGSNFSFQHAPFELFAKEMHRSGMTRIELWAVAPHLHVSTANKYRIRHLKNCLRENDLSVHCLTPEQVMYPVNIASKDPELRANSIDYFCKAAEFCAELGGEYLFLTSGRGCETENIEEAWSRSLESLSQITEFAASLGLKSLLEPLQRCESNLVISAASALQMLKQLSRDDIDVVLDFVAMATAGDDIATYIELFGDRLAHVHLVDGKPSGHLALGDGELNIPQFMHELTDGGYTGTFSFEPFGDGSYALDPIATWRRNLSAISPWINMEESFQ</sequence>
<dbReference type="Pfam" id="PF01261">
    <property type="entry name" value="AP_endonuc_2"/>
    <property type="match status" value="1"/>
</dbReference>
<dbReference type="SUPFAM" id="SSF51658">
    <property type="entry name" value="Xylose isomerase-like"/>
    <property type="match status" value="1"/>
</dbReference>
<dbReference type="InterPro" id="IPR036237">
    <property type="entry name" value="Xyl_isomerase-like_sf"/>
</dbReference>
<dbReference type="AlphaFoldDB" id="A0A1I3TUF5"/>
<dbReference type="Proteomes" id="UP000199630">
    <property type="component" value="Unassembled WGS sequence"/>
</dbReference>
<gene>
    <name evidence="2" type="ORF">SAMN04487991_2877</name>
</gene>
<dbReference type="Gene3D" id="3.20.20.150">
    <property type="entry name" value="Divalent-metal-dependent TIM barrel enzymes"/>
    <property type="match status" value="1"/>
</dbReference>
<dbReference type="EMBL" id="FORH01000005">
    <property type="protein sequence ID" value="SFJ74262.1"/>
    <property type="molecule type" value="Genomic_DNA"/>
</dbReference>
<accession>A0A1I3TUF5</accession>
<reference evidence="3" key="1">
    <citation type="submission" date="2016-10" db="EMBL/GenBank/DDBJ databases">
        <authorList>
            <person name="Varghese N."/>
            <person name="Submissions S."/>
        </authorList>
    </citation>
    <scope>NUCLEOTIDE SEQUENCE [LARGE SCALE GENOMIC DNA]</scope>
    <source>
        <strain evidence="3">DSM 26471</strain>
    </source>
</reference>
<feature type="domain" description="Xylose isomerase-like TIM barrel" evidence="1">
    <location>
        <begin position="32"/>
        <end position="275"/>
    </location>
</feature>